<comment type="function">
    <text evidence="4">Binds to the 23S rRNA.</text>
</comment>
<dbReference type="InterPro" id="IPR036227">
    <property type="entry name" value="Ribosomal_uL15/eL18_sf"/>
</dbReference>
<dbReference type="GO" id="GO:0022625">
    <property type="term" value="C:cytosolic large ribosomal subunit"/>
    <property type="evidence" value="ECO:0007669"/>
    <property type="project" value="TreeGrafter"/>
</dbReference>
<evidence type="ECO:0000313" key="8">
    <source>
        <dbReference type="EMBL" id="PNU21600.1"/>
    </source>
</evidence>
<dbReference type="NCBIfam" id="TIGR01071">
    <property type="entry name" value="rplO_bact"/>
    <property type="match status" value="1"/>
</dbReference>
<evidence type="ECO:0000256" key="2">
    <source>
        <dbReference type="ARBA" id="ARBA00022980"/>
    </source>
</evidence>
<feature type="domain" description="Large ribosomal subunit protein uL15/eL18" evidence="7">
    <location>
        <begin position="77"/>
        <end position="144"/>
    </location>
</feature>
<feature type="compositionally biased region" description="Gly residues" evidence="6">
    <location>
        <begin position="21"/>
        <end position="31"/>
    </location>
</feature>
<name>A0A2K2HE89_9BACT</name>
<evidence type="ECO:0000256" key="1">
    <source>
        <dbReference type="ARBA" id="ARBA00007320"/>
    </source>
</evidence>
<dbReference type="Pfam" id="PF00828">
    <property type="entry name" value="Ribosomal_L27A"/>
    <property type="match status" value="1"/>
</dbReference>
<dbReference type="EMBL" id="PPFX01000002">
    <property type="protein sequence ID" value="PNU21600.1"/>
    <property type="molecule type" value="Genomic_DNA"/>
</dbReference>
<organism evidence="8 9">
    <name type="scientific">Geothermobacter hydrogeniphilus</name>
    <dbReference type="NCBI Taxonomy" id="1969733"/>
    <lineage>
        <taxon>Bacteria</taxon>
        <taxon>Pseudomonadati</taxon>
        <taxon>Thermodesulfobacteriota</taxon>
        <taxon>Desulfuromonadia</taxon>
        <taxon>Desulfuromonadales</taxon>
        <taxon>Geothermobacteraceae</taxon>
        <taxon>Geothermobacter</taxon>
    </lineage>
</organism>
<dbReference type="Proteomes" id="UP000236340">
    <property type="component" value="Unassembled WGS sequence"/>
</dbReference>
<evidence type="ECO:0000259" key="7">
    <source>
        <dbReference type="Pfam" id="PF00828"/>
    </source>
</evidence>
<dbReference type="GO" id="GO:0019843">
    <property type="term" value="F:rRNA binding"/>
    <property type="evidence" value="ECO:0007669"/>
    <property type="project" value="UniProtKB-UniRule"/>
</dbReference>
<gene>
    <name evidence="4" type="primary">rplO</name>
    <name evidence="8" type="ORF">C2E25_01685</name>
</gene>
<feature type="compositionally biased region" description="Gly residues" evidence="6">
    <location>
        <begin position="42"/>
        <end position="52"/>
    </location>
</feature>
<protein>
    <recommendedName>
        <fullName evidence="4">Large ribosomal subunit protein uL15</fullName>
    </recommendedName>
</protein>
<dbReference type="PROSITE" id="PS00475">
    <property type="entry name" value="RIBOSOMAL_L15"/>
    <property type="match status" value="1"/>
</dbReference>
<dbReference type="InterPro" id="IPR001196">
    <property type="entry name" value="Ribosomal_uL15_CS"/>
</dbReference>
<keyword evidence="3 4" id="KW-0687">Ribonucleoprotein</keyword>
<comment type="similarity">
    <text evidence="1 4 5">Belongs to the universal ribosomal protein uL15 family.</text>
</comment>
<evidence type="ECO:0000256" key="4">
    <source>
        <dbReference type="HAMAP-Rule" id="MF_01341"/>
    </source>
</evidence>
<feature type="region of interest" description="Disordered" evidence="6">
    <location>
        <begin position="1"/>
        <end position="63"/>
    </location>
</feature>
<evidence type="ECO:0000313" key="9">
    <source>
        <dbReference type="Proteomes" id="UP000236340"/>
    </source>
</evidence>
<reference evidence="8 9" key="1">
    <citation type="journal article" date="2018" name="Genome Announc.">
        <title>Genome Sequence of Geothermobacter sp. HR-1 Iron Reducer from the Loihi Seamount.</title>
        <authorList>
            <person name="Smith H."/>
            <person name="Abuyen K."/>
            <person name="Tremblay J."/>
            <person name="Savalia P."/>
            <person name="Perez-Rodriguez I."/>
            <person name="Emerson D."/>
            <person name="Tully B."/>
            <person name="Amend J."/>
        </authorList>
    </citation>
    <scope>NUCLEOTIDE SEQUENCE [LARGE SCALE GENOMIC DNA]</scope>
    <source>
        <strain evidence="8 9">HR-1</strain>
    </source>
</reference>
<dbReference type="InterPro" id="IPR030878">
    <property type="entry name" value="Ribosomal_uL15"/>
</dbReference>
<keyword evidence="4" id="KW-0694">RNA-binding</keyword>
<dbReference type="OrthoDB" id="9810293at2"/>
<dbReference type="RefSeq" id="WP_103114080.1">
    <property type="nucleotide sequence ID" value="NZ_PPFX01000002.1"/>
</dbReference>
<evidence type="ECO:0000256" key="5">
    <source>
        <dbReference type="RuleBase" id="RU003888"/>
    </source>
</evidence>
<dbReference type="PANTHER" id="PTHR12934">
    <property type="entry name" value="50S RIBOSOMAL PROTEIN L15"/>
    <property type="match status" value="1"/>
</dbReference>
<dbReference type="SUPFAM" id="SSF52080">
    <property type="entry name" value="Ribosomal proteins L15p and L18e"/>
    <property type="match status" value="1"/>
</dbReference>
<dbReference type="Gene3D" id="3.100.10.10">
    <property type="match status" value="1"/>
</dbReference>
<proteinExistence type="inferred from homology"/>
<dbReference type="HAMAP" id="MF_01341">
    <property type="entry name" value="Ribosomal_uL15"/>
    <property type="match status" value="1"/>
</dbReference>
<accession>A0A2K2HE89</accession>
<keyword evidence="2 4" id="KW-0689">Ribosomal protein</keyword>
<dbReference type="GO" id="GO:0006412">
    <property type="term" value="P:translation"/>
    <property type="evidence" value="ECO:0007669"/>
    <property type="project" value="UniProtKB-UniRule"/>
</dbReference>
<dbReference type="AlphaFoldDB" id="A0A2K2HE89"/>
<evidence type="ECO:0000256" key="6">
    <source>
        <dbReference type="SAM" id="MobiDB-lite"/>
    </source>
</evidence>
<dbReference type="InterPro" id="IPR005749">
    <property type="entry name" value="Ribosomal_uL15_bac-type"/>
</dbReference>
<keyword evidence="4" id="KW-0699">rRNA-binding</keyword>
<evidence type="ECO:0000256" key="3">
    <source>
        <dbReference type="ARBA" id="ARBA00023274"/>
    </source>
</evidence>
<dbReference type="GO" id="GO:0003735">
    <property type="term" value="F:structural constituent of ribosome"/>
    <property type="evidence" value="ECO:0007669"/>
    <property type="project" value="InterPro"/>
</dbReference>
<sequence>MDLSNLKPAIGSTKNRKRIGRGPGSGTGKTSGKGHKGQNARSGGGVKPGFEGGQMPMQRRLPKRGFTPLMKKVYALVNLRDLELFEAGSVVDVAALGKAGLINKVGDGVKILGDGELSKALTVQAHKFSRSAAEKIEAAGGKAEVL</sequence>
<dbReference type="PANTHER" id="PTHR12934:SF11">
    <property type="entry name" value="LARGE RIBOSOMAL SUBUNIT PROTEIN UL15M"/>
    <property type="match status" value="1"/>
</dbReference>
<comment type="subunit">
    <text evidence="4">Part of the 50S ribosomal subunit.</text>
</comment>
<comment type="caution">
    <text evidence="8">The sequence shown here is derived from an EMBL/GenBank/DDBJ whole genome shotgun (WGS) entry which is preliminary data.</text>
</comment>
<dbReference type="InterPro" id="IPR021131">
    <property type="entry name" value="Ribosomal_uL15/eL18"/>
</dbReference>